<accession>A0AA38FMM2</accession>
<dbReference type="EMBL" id="JAHRHJ020000008">
    <property type="protein sequence ID" value="KAH9306495.1"/>
    <property type="molecule type" value="Genomic_DNA"/>
</dbReference>
<proteinExistence type="predicted"/>
<name>A0AA38FMM2_TAXCH</name>
<evidence type="ECO:0000313" key="1">
    <source>
        <dbReference type="EMBL" id="KAH9306495.1"/>
    </source>
</evidence>
<protein>
    <submittedName>
        <fullName evidence="1">Uncharacterized protein</fullName>
    </submittedName>
</protein>
<keyword evidence="2" id="KW-1185">Reference proteome</keyword>
<dbReference type="AlphaFoldDB" id="A0AA38FMM2"/>
<gene>
    <name evidence="1" type="ORF">KI387_010899</name>
</gene>
<reference evidence="1 2" key="1">
    <citation type="journal article" date="2021" name="Nat. Plants">
        <title>The Taxus genome provides insights into paclitaxel biosynthesis.</title>
        <authorList>
            <person name="Xiong X."/>
            <person name="Gou J."/>
            <person name="Liao Q."/>
            <person name="Li Y."/>
            <person name="Zhou Q."/>
            <person name="Bi G."/>
            <person name="Li C."/>
            <person name="Du R."/>
            <person name="Wang X."/>
            <person name="Sun T."/>
            <person name="Guo L."/>
            <person name="Liang H."/>
            <person name="Lu P."/>
            <person name="Wu Y."/>
            <person name="Zhang Z."/>
            <person name="Ro D.K."/>
            <person name="Shang Y."/>
            <person name="Huang S."/>
            <person name="Yan J."/>
        </authorList>
    </citation>
    <scope>NUCLEOTIDE SEQUENCE [LARGE SCALE GENOMIC DNA]</scope>
    <source>
        <strain evidence="1">Ta-2019</strain>
    </source>
</reference>
<comment type="caution">
    <text evidence="1">The sequence shown here is derived from an EMBL/GenBank/DDBJ whole genome shotgun (WGS) entry which is preliminary data.</text>
</comment>
<feature type="non-terminal residue" evidence="1">
    <location>
        <position position="1"/>
    </location>
</feature>
<evidence type="ECO:0000313" key="2">
    <source>
        <dbReference type="Proteomes" id="UP000824469"/>
    </source>
</evidence>
<organism evidence="1 2">
    <name type="scientific">Taxus chinensis</name>
    <name type="common">Chinese yew</name>
    <name type="synonym">Taxus wallichiana var. chinensis</name>
    <dbReference type="NCBI Taxonomy" id="29808"/>
    <lineage>
        <taxon>Eukaryota</taxon>
        <taxon>Viridiplantae</taxon>
        <taxon>Streptophyta</taxon>
        <taxon>Embryophyta</taxon>
        <taxon>Tracheophyta</taxon>
        <taxon>Spermatophyta</taxon>
        <taxon>Pinopsida</taxon>
        <taxon>Pinidae</taxon>
        <taxon>Conifers II</taxon>
        <taxon>Cupressales</taxon>
        <taxon>Taxaceae</taxon>
        <taxon>Taxus</taxon>
    </lineage>
</organism>
<feature type="non-terminal residue" evidence="1">
    <location>
        <position position="85"/>
    </location>
</feature>
<sequence>TENWNEILEYLLACKEIPSNDIQADNIVASLLEMGYAENVVSSAVGINGISTPINELIDFIDAYLCEHEGVKDIEGAVLAIHEYK</sequence>
<dbReference type="Proteomes" id="UP000824469">
    <property type="component" value="Unassembled WGS sequence"/>
</dbReference>